<dbReference type="FunFam" id="3.90.1150.10:FF:000006">
    <property type="entry name" value="Phosphoserine aminotransferase"/>
    <property type="match status" value="1"/>
</dbReference>
<dbReference type="InterPro" id="IPR015422">
    <property type="entry name" value="PyrdxlP-dep_Trfase_small"/>
</dbReference>
<protein>
    <recommendedName>
        <fullName evidence="12">Phosphoserine aminotransferase</fullName>
        <ecNumber evidence="12">2.6.1.52</ecNumber>
    </recommendedName>
</protein>
<evidence type="ECO:0000313" key="15">
    <source>
        <dbReference type="Proteomes" id="UP001558652"/>
    </source>
</evidence>
<dbReference type="Gene3D" id="3.40.640.10">
    <property type="entry name" value="Type I PLP-dependent aspartate aminotransferase-like (Major domain)"/>
    <property type="match status" value="1"/>
</dbReference>
<dbReference type="GO" id="GO:0006564">
    <property type="term" value="P:L-serine biosynthetic process"/>
    <property type="evidence" value="ECO:0007669"/>
    <property type="project" value="UniProtKB-KW"/>
</dbReference>
<dbReference type="InterPro" id="IPR022278">
    <property type="entry name" value="Pser_aminoTfrase"/>
</dbReference>
<comment type="similarity">
    <text evidence="3">Belongs to the class-V pyridoxal-phosphate-dependent aminotransferase family. SerC subfamily.</text>
</comment>
<evidence type="ECO:0000256" key="9">
    <source>
        <dbReference type="ARBA" id="ARBA00047630"/>
    </source>
</evidence>
<dbReference type="HAMAP" id="MF_00160">
    <property type="entry name" value="SerC_aminotrans_5"/>
    <property type="match status" value="1"/>
</dbReference>
<proteinExistence type="inferred from homology"/>
<dbReference type="GO" id="GO:0004648">
    <property type="term" value="F:O-phospho-L-serine:2-oxoglutarate aminotransferase activity"/>
    <property type="evidence" value="ECO:0007669"/>
    <property type="project" value="UniProtKB-EC"/>
</dbReference>
<evidence type="ECO:0000256" key="4">
    <source>
        <dbReference type="ARBA" id="ARBA00022576"/>
    </source>
</evidence>
<accession>A0ABD0ZD19</accession>
<dbReference type="Proteomes" id="UP001558652">
    <property type="component" value="Unassembled WGS sequence"/>
</dbReference>
<name>A0ABD0ZD19_9HEMI</name>
<comment type="catalytic activity">
    <reaction evidence="10 12">
        <text>O-phospho-L-serine + 2-oxoglutarate = 3-phosphooxypyruvate + L-glutamate</text>
        <dbReference type="Rhea" id="RHEA:14329"/>
        <dbReference type="ChEBI" id="CHEBI:16810"/>
        <dbReference type="ChEBI" id="CHEBI:18110"/>
        <dbReference type="ChEBI" id="CHEBI:29985"/>
        <dbReference type="ChEBI" id="CHEBI:57524"/>
        <dbReference type="EC" id="2.6.1.52"/>
    </reaction>
</comment>
<dbReference type="SUPFAM" id="SSF53383">
    <property type="entry name" value="PLP-dependent transferases"/>
    <property type="match status" value="1"/>
</dbReference>
<dbReference type="InterPro" id="IPR000192">
    <property type="entry name" value="Aminotrans_V_dom"/>
</dbReference>
<evidence type="ECO:0000256" key="7">
    <source>
        <dbReference type="ARBA" id="ARBA00022898"/>
    </source>
</evidence>
<dbReference type="InterPro" id="IPR015421">
    <property type="entry name" value="PyrdxlP-dep_Trfase_major"/>
</dbReference>
<keyword evidence="15" id="KW-1185">Reference proteome</keyword>
<gene>
    <name evidence="14" type="ORF">AAG570_000105</name>
</gene>
<keyword evidence="7" id="KW-0663">Pyridoxal phosphate</keyword>
<evidence type="ECO:0000259" key="13">
    <source>
        <dbReference type="Pfam" id="PF00266"/>
    </source>
</evidence>
<evidence type="ECO:0000256" key="11">
    <source>
        <dbReference type="RuleBase" id="RU004504"/>
    </source>
</evidence>
<keyword evidence="5 12" id="KW-0028">Amino-acid biosynthesis</keyword>
<dbReference type="EC" id="2.6.1.52" evidence="12"/>
<keyword evidence="6 12" id="KW-0808">Transferase</keyword>
<dbReference type="AlphaFoldDB" id="A0ABD0ZD19"/>
<comment type="pathway">
    <text evidence="2 12">Amino-acid biosynthesis; L-serine biosynthesis; L-serine from 3-phospho-D-glycerate: step 2/3.</text>
</comment>
<evidence type="ECO:0000256" key="1">
    <source>
        <dbReference type="ARBA" id="ARBA00001933"/>
    </source>
</evidence>
<keyword evidence="8 12" id="KW-0718">Serine biosynthesis</keyword>
<keyword evidence="4 12" id="KW-0032">Aminotransferase</keyword>
<evidence type="ECO:0000313" key="14">
    <source>
        <dbReference type="EMBL" id="KAL1140173.1"/>
    </source>
</evidence>
<comment type="cofactor">
    <cofactor evidence="1 11">
        <name>pyridoxal 5'-phosphate</name>
        <dbReference type="ChEBI" id="CHEBI:597326"/>
    </cofactor>
</comment>
<evidence type="ECO:0000256" key="10">
    <source>
        <dbReference type="ARBA" id="ARBA00049007"/>
    </source>
</evidence>
<dbReference type="InterPro" id="IPR015424">
    <property type="entry name" value="PyrdxlP-dep_Trfase"/>
</dbReference>
<evidence type="ECO:0000256" key="12">
    <source>
        <dbReference type="RuleBase" id="RU004505"/>
    </source>
</evidence>
<dbReference type="EMBL" id="JBFDAA010000001">
    <property type="protein sequence ID" value="KAL1140173.1"/>
    <property type="molecule type" value="Genomic_DNA"/>
</dbReference>
<organism evidence="14 15">
    <name type="scientific">Ranatra chinensis</name>
    <dbReference type="NCBI Taxonomy" id="642074"/>
    <lineage>
        <taxon>Eukaryota</taxon>
        <taxon>Metazoa</taxon>
        <taxon>Ecdysozoa</taxon>
        <taxon>Arthropoda</taxon>
        <taxon>Hexapoda</taxon>
        <taxon>Insecta</taxon>
        <taxon>Pterygota</taxon>
        <taxon>Neoptera</taxon>
        <taxon>Paraneoptera</taxon>
        <taxon>Hemiptera</taxon>
        <taxon>Heteroptera</taxon>
        <taxon>Panheteroptera</taxon>
        <taxon>Nepomorpha</taxon>
        <taxon>Nepidae</taxon>
        <taxon>Ranatrinae</taxon>
        <taxon>Ranatra</taxon>
    </lineage>
</organism>
<evidence type="ECO:0000256" key="3">
    <source>
        <dbReference type="ARBA" id="ARBA00006904"/>
    </source>
</evidence>
<dbReference type="Gene3D" id="3.90.1150.10">
    <property type="entry name" value="Aspartate Aminotransferase, domain 1"/>
    <property type="match status" value="1"/>
</dbReference>
<evidence type="ECO:0000256" key="2">
    <source>
        <dbReference type="ARBA" id="ARBA00005099"/>
    </source>
</evidence>
<evidence type="ECO:0000256" key="5">
    <source>
        <dbReference type="ARBA" id="ARBA00022605"/>
    </source>
</evidence>
<dbReference type="InterPro" id="IPR020578">
    <property type="entry name" value="Aminotrans_V_PyrdxlP_BS"/>
</dbReference>
<dbReference type="FunFam" id="3.40.640.10:FF:000010">
    <property type="entry name" value="Phosphoserine aminotransferase"/>
    <property type="match status" value="1"/>
</dbReference>
<comment type="caution">
    <text evidence="14">The sequence shown here is derived from an EMBL/GenBank/DDBJ whole genome shotgun (WGS) entry which is preliminary data.</text>
</comment>
<reference evidence="14 15" key="1">
    <citation type="submission" date="2024-07" db="EMBL/GenBank/DDBJ databases">
        <title>Chromosome-level genome assembly of the water stick insect Ranatra chinensis (Heteroptera: Nepidae).</title>
        <authorList>
            <person name="Liu X."/>
        </authorList>
    </citation>
    <scope>NUCLEOTIDE SEQUENCE [LARGE SCALE GENOMIC DNA]</scope>
    <source>
        <strain evidence="14">Cailab_2021Rc</strain>
        <tissue evidence="14">Muscle</tissue>
    </source>
</reference>
<dbReference type="Pfam" id="PF00266">
    <property type="entry name" value="Aminotran_5"/>
    <property type="match status" value="1"/>
</dbReference>
<dbReference type="PIRSF" id="PIRSF000525">
    <property type="entry name" value="SerC"/>
    <property type="match status" value="1"/>
</dbReference>
<comment type="catalytic activity">
    <reaction evidence="9">
        <text>4-(phosphooxy)-L-threonine + 2-oxoglutarate = (R)-3-hydroxy-2-oxo-4-phosphooxybutanoate + L-glutamate</text>
        <dbReference type="Rhea" id="RHEA:16573"/>
        <dbReference type="ChEBI" id="CHEBI:16810"/>
        <dbReference type="ChEBI" id="CHEBI:29985"/>
        <dbReference type="ChEBI" id="CHEBI:58452"/>
        <dbReference type="ChEBI" id="CHEBI:58538"/>
        <dbReference type="EC" id="2.6.1.52"/>
    </reaction>
</comment>
<dbReference type="NCBIfam" id="TIGR01364">
    <property type="entry name" value="serC_1"/>
    <property type="match status" value="1"/>
</dbReference>
<evidence type="ECO:0000256" key="8">
    <source>
        <dbReference type="ARBA" id="ARBA00023299"/>
    </source>
</evidence>
<dbReference type="PANTHER" id="PTHR43247">
    <property type="entry name" value="PHOSPHOSERINE AMINOTRANSFERASE"/>
    <property type="match status" value="1"/>
</dbReference>
<feature type="domain" description="Aminotransferase class V" evidence="13">
    <location>
        <begin position="1"/>
        <end position="308"/>
    </location>
</feature>
<dbReference type="NCBIfam" id="NF003764">
    <property type="entry name" value="PRK05355.1"/>
    <property type="match status" value="1"/>
</dbReference>
<dbReference type="PANTHER" id="PTHR43247:SF1">
    <property type="entry name" value="PHOSPHOSERINE AMINOTRANSFERASE"/>
    <property type="match status" value="1"/>
</dbReference>
<sequence>MSHRSSHYEQINNQAQETLRHILDVPDNYKILFMQGGGTGIFAAVALNLISKTGSADYVVTGSWSAKAANEAKKYGKVNLVLPPRDNYLNIPDQSTWSLDPNASYIYYCANETINGIEFPYIPEAKGIPLVADMSSNFLSKPINVSKFGVIFASAQKNIGPAGITVVIIRDDLLDQPMPSCPSILDFTIMAKFNSLYNTPPCFCAYVMGKVFKWIDKNGGVKGMEVNAVTKSSMLYSTIDDSNGFYSCPISKDVRSRMNVPFRITGQEELEQLFLEESKKAGMIQLKGHRSVGGLRASLYNAVSISDTKVLTDFMAEFRAKYHK</sequence>
<evidence type="ECO:0000256" key="6">
    <source>
        <dbReference type="ARBA" id="ARBA00022679"/>
    </source>
</evidence>
<dbReference type="PROSITE" id="PS00595">
    <property type="entry name" value="AA_TRANSFER_CLASS_5"/>
    <property type="match status" value="1"/>
</dbReference>